<dbReference type="Gene3D" id="3.40.50.360">
    <property type="match status" value="1"/>
</dbReference>
<evidence type="ECO:0000256" key="4">
    <source>
        <dbReference type="ARBA" id="ARBA00023027"/>
    </source>
</evidence>
<keyword evidence="9" id="KW-1185">Reference proteome</keyword>
<dbReference type="EMBL" id="WMLF01000737">
    <property type="protein sequence ID" value="MBB1247054.1"/>
    <property type="molecule type" value="Genomic_DNA"/>
</dbReference>
<evidence type="ECO:0000256" key="1">
    <source>
        <dbReference type="ARBA" id="ARBA00022630"/>
    </source>
</evidence>
<evidence type="ECO:0000313" key="9">
    <source>
        <dbReference type="Proteomes" id="UP000766698"/>
    </source>
</evidence>
<accession>A0ABR6ENZ4</accession>
<dbReference type="RefSeq" id="WP_182858257.1">
    <property type="nucleotide sequence ID" value="NZ_WMLF01000737.1"/>
</dbReference>
<feature type="binding site" evidence="6">
    <location>
        <begin position="16"/>
        <end position="18"/>
    </location>
    <ligand>
        <name>FMN</name>
        <dbReference type="ChEBI" id="CHEBI:58210"/>
    </ligand>
</feature>
<proteinExistence type="inferred from homology"/>
<comment type="catalytic activity">
    <reaction evidence="5">
        <text>N,N-dimethyl-1,4-phenylenediamine + anthranilate + 2 NAD(+) = 2-(4-dimethylaminophenyl)diazenylbenzoate + 2 NADH + 2 H(+)</text>
        <dbReference type="Rhea" id="RHEA:55872"/>
        <dbReference type="ChEBI" id="CHEBI:15378"/>
        <dbReference type="ChEBI" id="CHEBI:15783"/>
        <dbReference type="ChEBI" id="CHEBI:16567"/>
        <dbReference type="ChEBI" id="CHEBI:57540"/>
        <dbReference type="ChEBI" id="CHEBI:57945"/>
        <dbReference type="ChEBI" id="CHEBI:71579"/>
        <dbReference type="EC" id="1.7.1.17"/>
    </reaction>
    <physiologicalReaction direction="right-to-left" evidence="5">
        <dbReference type="Rhea" id="RHEA:55874"/>
    </physiologicalReaction>
</comment>
<dbReference type="EC" id="1.6.5.-" evidence="6"/>
<dbReference type="HAMAP" id="MF_01216">
    <property type="entry name" value="Azoreductase_type1"/>
    <property type="match status" value="1"/>
</dbReference>
<comment type="catalytic activity">
    <reaction evidence="6">
        <text>2 a quinone + NADH + H(+) = 2 a 1,4-benzosemiquinone + NAD(+)</text>
        <dbReference type="Rhea" id="RHEA:65952"/>
        <dbReference type="ChEBI" id="CHEBI:15378"/>
        <dbReference type="ChEBI" id="CHEBI:57540"/>
        <dbReference type="ChEBI" id="CHEBI:57945"/>
        <dbReference type="ChEBI" id="CHEBI:132124"/>
        <dbReference type="ChEBI" id="CHEBI:134225"/>
    </reaction>
</comment>
<name>A0ABR6ENZ4_9ACTN</name>
<evidence type="ECO:0000256" key="2">
    <source>
        <dbReference type="ARBA" id="ARBA00022643"/>
    </source>
</evidence>
<evidence type="ECO:0000256" key="3">
    <source>
        <dbReference type="ARBA" id="ARBA00023002"/>
    </source>
</evidence>
<keyword evidence="2 6" id="KW-0288">FMN</keyword>
<dbReference type="PANTHER" id="PTHR43741">
    <property type="entry name" value="FMN-DEPENDENT NADH-AZOREDUCTASE 1"/>
    <property type="match status" value="1"/>
</dbReference>
<comment type="function">
    <text evidence="6">Quinone reductase that provides resistance to thiol-specific stress caused by electrophilic quinones.</text>
</comment>
<evidence type="ECO:0000259" key="7">
    <source>
        <dbReference type="Pfam" id="PF02525"/>
    </source>
</evidence>
<dbReference type="EC" id="1.7.1.17" evidence="6"/>
<dbReference type="Pfam" id="PF02525">
    <property type="entry name" value="Flavodoxin_2"/>
    <property type="match status" value="1"/>
</dbReference>
<evidence type="ECO:0000256" key="5">
    <source>
        <dbReference type="ARBA" id="ARBA00048542"/>
    </source>
</evidence>
<comment type="function">
    <text evidence="6">Also exhibits azoreductase activity. Catalyzes the reductive cleavage of the azo bond in aromatic azo compounds to the corresponding amines.</text>
</comment>
<dbReference type="SUPFAM" id="SSF52218">
    <property type="entry name" value="Flavoproteins"/>
    <property type="match status" value="1"/>
</dbReference>
<comment type="cofactor">
    <cofactor evidence="6">
        <name>FMN</name>
        <dbReference type="ChEBI" id="CHEBI:58210"/>
    </cofactor>
    <text evidence="6">Binds 1 FMN per subunit.</text>
</comment>
<comment type="similarity">
    <text evidence="6">Belongs to the azoreductase type 1 family.</text>
</comment>
<reference evidence="9" key="1">
    <citation type="journal article" date="2020" name="Syst. Appl. Microbiol.">
        <title>Streptomyces alkaliterrae sp. nov., isolated from an alkaline soil, and emended descriptions of Streptomyces alkaliphilus, Streptomyces calidiresistens and Streptomyces durbertensis.</title>
        <authorList>
            <person name="Swiecimska M."/>
            <person name="Golinska P."/>
            <person name="Nouioui I."/>
            <person name="Wypij M."/>
            <person name="Rai M."/>
            <person name="Sangal V."/>
            <person name="Goodfellow M."/>
        </authorList>
    </citation>
    <scope>NUCLEOTIDE SEQUENCE [LARGE SCALE GENOMIC DNA]</scope>
    <source>
        <strain evidence="9">DSM 104538</strain>
    </source>
</reference>
<feature type="binding site" evidence="6">
    <location>
        <begin position="136"/>
        <end position="139"/>
    </location>
    <ligand>
        <name>FMN</name>
        <dbReference type="ChEBI" id="CHEBI:58210"/>
    </ligand>
</feature>
<gene>
    <name evidence="6" type="primary">azoR</name>
    <name evidence="8" type="ORF">GL263_26415</name>
</gene>
<dbReference type="Proteomes" id="UP000766698">
    <property type="component" value="Unassembled WGS sequence"/>
</dbReference>
<comment type="subunit">
    <text evidence="6">Homodimer.</text>
</comment>
<evidence type="ECO:0000256" key="6">
    <source>
        <dbReference type="HAMAP-Rule" id="MF_01216"/>
    </source>
</evidence>
<evidence type="ECO:0000313" key="8">
    <source>
        <dbReference type="EMBL" id="MBB1247054.1"/>
    </source>
</evidence>
<dbReference type="PANTHER" id="PTHR43741:SF4">
    <property type="entry name" value="FMN-DEPENDENT NADH:QUINONE OXIDOREDUCTASE"/>
    <property type="match status" value="1"/>
</dbReference>
<organism evidence="8 9">
    <name type="scientific">Streptomyces durbertensis</name>
    <dbReference type="NCBI Taxonomy" id="2448886"/>
    <lineage>
        <taxon>Bacteria</taxon>
        <taxon>Bacillati</taxon>
        <taxon>Actinomycetota</taxon>
        <taxon>Actinomycetes</taxon>
        <taxon>Kitasatosporales</taxon>
        <taxon>Streptomycetaceae</taxon>
        <taxon>Streptomyces</taxon>
    </lineage>
</organism>
<sequence length="216" mass="23263">MATLLHIDSSLNGDNSASRAVTALYREVWESEHPDGKVVYRDLAAEPVPHVDALAYYAGYVAPQDRTPEQREAYALNEELISELENADAILIGAPMYNYSIPSTLKAWLDRVIAVGRTSMTANPTAAGKPVTVVTSRGGSYAPGTPQEGNDFVEPYLRHVLGNGLGLDVDFIVPELTLAPSNPAMAELIPLFEKSRDLAQEQARSKAAALAARLTA</sequence>
<dbReference type="InterPro" id="IPR050104">
    <property type="entry name" value="FMN-dep_NADH:Q_OxRdtase_AzoR1"/>
</dbReference>
<keyword evidence="4 6" id="KW-0520">NAD</keyword>
<dbReference type="InterPro" id="IPR023048">
    <property type="entry name" value="NADH:quinone_OxRdtase_FMN_depd"/>
</dbReference>
<dbReference type="InterPro" id="IPR029039">
    <property type="entry name" value="Flavoprotein-like_sf"/>
</dbReference>
<protein>
    <recommendedName>
        <fullName evidence="6">FMN dependent NADH:quinone oxidoreductase</fullName>
        <ecNumber evidence="6">1.6.5.-</ecNumber>
    </recommendedName>
    <alternativeName>
        <fullName evidence="6">Azo-dye reductase</fullName>
    </alternativeName>
    <alternativeName>
        <fullName evidence="6">FMN-dependent NADH-azo compound oxidoreductase</fullName>
    </alternativeName>
    <alternativeName>
        <fullName evidence="6">FMN-dependent NADH-azoreductase</fullName>
        <ecNumber evidence="6">1.7.1.17</ecNumber>
    </alternativeName>
</protein>
<dbReference type="InterPro" id="IPR003680">
    <property type="entry name" value="Flavodoxin_fold"/>
</dbReference>
<keyword evidence="1 6" id="KW-0285">Flavoprotein</keyword>
<comment type="caution">
    <text evidence="8">The sequence shown here is derived from an EMBL/GenBank/DDBJ whole genome shotgun (WGS) entry which is preliminary data.</text>
</comment>
<keyword evidence="3 6" id="KW-0560">Oxidoreductase</keyword>
<feature type="binding site" evidence="6">
    <location>
        <position position="10"/>
    </location>
    <ligand>
        <name>FMN</name>
        <dbReference type="ChEBI" id="CHEBI:58210"/>
    </ligand>
</feature>
<comment type="caution">
    <text evidence="6">Lacks conserved residue(s) required for the propagation of feature annotation.</text>
</comment>
<feature type="domain" description="Flavodoxin-like fold" evidence="7">
    <location>
        <begin position="3"/>
        <end position="162"/>
    </location>
</feature>